<dbReference type="Pfam" id="PF13361">
    <property type="entry name" value="UvrD_C"/>
    <property type="match status" value="1"/>
</dbReference>
<dbReference type="InterPro" id="IPR038726">
    <property type="entry name" value="PDDEXK_AddAB-type"/>
</dbReference>
<evidence type="ECO:0000313" key="17">
    <source>
        <dbReference type="EMBL" id="MBE6505712.1"/>
    </source>
</evidence>
<dbReference type="PROSITE" id="PS51198">
    <property type="entry name" value="UVRD_HELICASE_ATP_BIND"/>
    <property type="match status" value="1"/>
</dbReference>
<dbReference type="Gene3D" id="1.10.486.10">
    <property type="entry name" value="PCRA, domain 4"/>
    <property type="match status" value="1"/>
</dbReference>
<keyword evidence="8" id="KW-0238">DNA-binding</keyword>
<keyword evidence="6" id="KW-0269">Exonuclease</keyword>
<evidence type="ECO:0000256" key="7">
    <source>
        <dbReference type="ARBA" id="ARBA00022840"/>
    </source>
</evidence>
<dbReference type="InterPro" id="IPR027417">
    <property type="entry name" value="P-loop_NTPase"/>
</dbReference>
<dbReference type="Gene3D" id="3.90.320.10">
    <property type="match status" value="1"/>
</dbReference>
<dbReference type="PROSITE" id="PS51217">
    <property type="entry name" value="UVRD_HELICASE_CTER"/>
    <property type="match status" value="1"/>
</dbReference>
<evidence type="ECO:0000259" key="15">
    <source>
        <dbReference type="PROSITE" id="PS51198"/>
    </source>
</evidence>
<dbReference type="Gene3D" id="3.40.50.300">
    <property type="entry name" value="P-loop containing nucleotide triphosphate hydrolases"/>
    <property type="match status" value="4"/>
</dbReference>
<evidence type="ECO:0000256" key="6">
    <source>
        <dbReference type="ARBA" id="ARBA00022839"/>
    </source>
</evidence>
<dbReference type="InterPro" id="IPR011335">
    <property type="entry name" value="Restrct_endonuc-II-like"/>
</dbReference>
<evidence type="ECO:0000256" key="11">
    <source>
        <dbReference type="ARBA" id="ARBA00034617"/>
    </source>
</evidence>
<dbReference type="PANTHER" id="PTHR11070:SF2">
    <property type="entry name" value="ATP-DEPENDENT DNA HELICASE SRS2"/>
    <property type="match status" value="1"/>
</dbReference>
<dbReference type="InterPro" id="IPR000212">
    <property type="entry name" value="DNA_helicase_UvrD/REP"/>
</dbReference>
<reference evidence="17" key="1">
    <citation type="submission" date="2019-04" db="EMBL/GenBank/DDBJ databases">
        <title>Evolution of Biomass-Degrading Anaerobic Consortia Revealed by Metagenomics.</title>
        <authorList>
            <person name="Peng X."/>
        </authorList>
    </citation>
    <scope>NUCLEOTIDE SEQUENCE</scope>
    <source>
        <strain evidence="17">SIG12</strain>
    </source>
</reference>
<evidence type="ECO:0000256" key="9">
    <source>
        <dbReference type="ARBA" id="ARBA00023204"/>
    </source>
</evidence>
<evidence type="ECO:0000256" key="8">
    <source>
        <dbReference type="ARBA" id="ARBA00023125"/>
    </source>
</evidence>
<gene>
    <name evidence="17" type="ORF">E7Z73_08270</name>
</gene>
<protein>
    <recommendedName>
        <fullName evidence="12">DNA 3'-5' helicase</fullName>
        <ecNumber evidence="12">5.6.2.4</ecNumber>
    </recommendedName>
</protein>
<evidence type="ECO:0000256" key="4">
    <source>
        <dbReference type="ARBA" id="ARBA00022801"/>
    </source>
</evidence>
<evidence type="ECO:0000259" key="16">
    <source>
        <dbReference type="PROSITE" id="PS51217"/>
    </source>
</evidence>
<evidence type="ECO:0000256" key="14">
    <source>
        <dbReference type="PROSITE-ProRule" id="PRU00560"/>
    </source>
</evidence>
<evidence type="ECO:0000256" key="3">
    <source>
        <dbReference type="ARBA" id="ARBA00022763"/>
    </source>
</evidence>
<comment type="catalytic activity">
    <reaction evidence="11">
        <text>Couples ATP hydrolysis with the unwinding of duplex DNA by translocating in the 3'-5' direction.</text>
        <dbReference type="EC" id="5.6.2.4"/>
    </reaction>
</comment>
<evidence type="ECO:0000256" key="12">
    <source>
        <dbReference type="ARBA" id="ARBA00034808"/>
    </source>
</evidence>
<dbReference type="InterPro" id="IPR011604">
    <property type="entry name" value="PDDEXK-like_dom_sf"/>
</dbReference>
<proteinExistence type="predicted"/>
<evidence type="ECO:0000256" key="5">
    <source>
        <dbReference type="ARBA" id="ARBA00022806"/>
    </source>
</evidence>
<evidence type="ECO:0000256" key="10">
    <source>
        <dbReference type="ARBA" id="ARBA00023235"/>
    </source>
</evidence>
<comment type="catalytic activity">
    <reaction evidence="13">
        <text>ATP + H2O = ADP + phosphate + H(+)</text>
        <dbReference type="Rhea" id="RHEA:13065"/>
        <dbReference type="ChEBI" id="CHEBI:15377"/>
        <dbReference type="ChEBI" id="CHEBI:15378"/>
        <dbReference type="ChEBI" id="CHEBI:30616"/>
        <dbReference type="ChEBI" id="CHEBI:43474"/>
        <dbReference type="ChEBI" id="CHEBI:456216"/>
        <dbReference type="EC" id="5.6.2.4"/>
    </reaction>
</comment>
<dbReference type="SUPFAM" id="SSF52540">
    <property type="entry name" value="P-loop containing nucleoside triphosphate hydrolases"/>
    <property type="match status" value="1"/>
</dbReference>
<dbReference type="CDD" id="cd17932">
    <property type="entry name" value="DEXQc_UvrD"/>
    <property type="match status" value="1"/>
</dbReference>
<evidence type="ECO:0000256" key="13">
    <source>
        <dbReference type="ARBA" id="ARBA00048988"/>
    </source>
</evidence>
<keyword evidence="1" id="KW-0540">Nuclease</keyword>
<dbReference type="SUPFAM" id="SSF52980">
    <property type="entry name" value="Restriction endonuclease-like"/>
    <property type="match status" value="1"/>
</dbReference>
<feature type="domain" description="UvrD-like helicase C-terminal" evidence="16">
    <location>
        <begin position="383"/>
        <end position="731"/>
    </location>
</feature>
<keyword evidence="2 14" id="KW-0547">Nucleotide-binding</keyword>
<dbReference type="GO" id="GO:0003677">
    <property type="term" value="F:DNA binding"/>
    <property type="evidence" value="ECO:0007669"/>
    <property type="project" value="UniProtKB-KW"/>
</dbReference>
<dbReference type="Pfam" id="PF12705">
    <property type="entry name" value="PDDEXK_1"/>
    <property type="match status" value="1"/>
</dbReference>
<feature type="binding site" evidence="14">
    <location>
        <begin position="84"/>
        <end position="91"/>
    </location>
    <ligand>
        <name>ATP</name>
        <dbReference type="ChEBI" id="CHEBI:30616"/>
    </ligand>
</feature>
<keyword evidence="10" id="KW-0413">Isomerase</keyword>
<accession>A0A8T3VEU4</accession>
<dbReference type="GO" id="GO:0005524">
    <property type="term" value="F:ATP binding"/>
    <property type="evidence" value="ECO:0007669"/>
    <property type="project" value="UniProtKB-UniRule"/>
</dbReference>
<dbReference type="EMBL" id="SUTE01000069">
    <property type="protein sequence ID" value="MBE6505712.1"/>
    <property type="molecule type" value="Genomic_DNA"/>
</dbReference>
<dbReference type="InterPro" id="IPR014016">
    <property type="entry name" value="UvrD-like_ATP-bd"/>
</dbReference>
<dbReference type="EC" id="5.6.2.4" evidence="12"/>
<dbReference type="RefSeq" id="WP_303737365.1">
    <property type="nucleotide sequence ID" value="NZ_SUTE01000069.1"/>
</dbReference>
<feature type="domain" description="UvrD-like helicase ATP-binding" evidence="15">
    <location>
        <begin position="63"/>
        <end position="382"/>
    </location>
</feature>
<comment type="caution">
    <text evidence="17">The sequence shown here is derived from an EMBL/GenBank/DDBJ whole genome shotgun (WGS) entry which is preliminary data.</text>
</comment>
<keyword evidence="3" id="KW-0227">DNA damage</keyword>
<dbReference type="Pfam" id="PF00580">
    <property type="entry name" value="UvrD-helicase"/>
    <property type="match status" value="1"/>
</dbReference>
<dbReference type="InterPro" id="IPR014017">
    <property type="entry name" value="DNA_helicase_UvrD-like_C"/>
</dbReference>
<dbReference type="PANTHER" id="PTHR11070">
    <property type="entry name" value="UVRD / RECB / PCRA DNA HELICASE FAMILY MEMBER"/>
    <property type="match status" value="1"/>
</dbReference>
<keyword evidence="4 14" id="KW-0378">Hydrolase</keyword>
<dbReference type="GO" id="GO:0004527">
    <property type="term" value="F:exonuclease activity"/>
    <property type="evidence" value="ECO:0007669"/>
    <property type="project" value="UniProtKB-KW"/>
</dbReference>
<keyword evidence="9" id="KW-0234">DNA repair</keyword>
<keyword evidence="5 14" id="KW-0347">Helicase</keyword>
<evidence type="ECO:0000256" key="2">
    <source>
        <dbReference type="ARBA" id="ARBA00022741"/>
    </source>
</evidence>
<evidence type="ECO:0000313" key="18">
    <source>
        <dbReference type="Proteomes" id="UP000762703"/>
    </source>
</evidence>
<evidence type="ECO:0000256" key="1">
    <source>
        <dbReference type="ARBA" id="ARBA00022722"/>
    </source>
</evidence>
<dbReference type="GO" id="GO:0000725">
    <property type="term" value="P:recombinational repair"/>
    <property type="evidence" value="ECO:0007669"/>
    <property type="project" value="TreeGrafter"/>
</dbReference>
<keyword evidence="7 14" id="KW-0067">ATP-binding</keyword>
<dbReference type="Proteomes" id="UP000762703">
    <property type="component" value="Unassembled WGS sequence"/>
</dbReference>
<dbReference type="AlphaFoldDB" id="A0A8T3VEU4"/>
<sequence length="1121" mass="130862">MSYIIKKQRFLKSLDKIKETCTSNDYEIPELLKNYPAESNEDYDKELKKFFKNFPEFSDIAIDLNPEQEEIVTYDGDKFLSVEAGPGAGKTRVLIEKVNYMVNELGVDPETLLIITFSTKAAEELQERLSEGDLLKSDVQKMHISTIHSFCGKILEDAGEVDLDVISDESGGKNFLFIGKHLKELGFVNEAYMSNGEIPYITGKYNEYCSFDVDSEKLINYIEETRPVSEEYIDFVREYMEANDGKFPYDEVKENDEFKKSKYNAKYLQIAKSYEKYEEILKREKAIDFAHMQKNALEIVQKEGFETRFTNILIDEFQDSDPMQIALFESLMENAESFTVVGDINQSIYGFRGSNINPFTYLAKNHGDKFEFKSLPTNYRSTHEIIDISEDFIKHQRPAESALGKAECGRDINNNIYYLVTDYKKTKKGETKPVKIEADNIFKIINYLIKNEKVNRLSDIGILFRSIMESSSRCIGYLLEDLNSAGINYQINTADLIEQPEIKSVLTLFYHLVSDDDPHKHFFNKWETDWLNLKAYADQILFELSDETKDILYKLQDKFEEEVVKTENEVWLRDHSRGGVKSFEKVLNRDEEMLIEIFERVERPVLTNENLIEYGITNEDDLEFFKRLNELKDSLYSEDVKFYERPTVSEVYLKLLTDVSGFLTEDIVLESDEVIYNLSQITHSLQIFSEVRFERDIRGAFWFIYRTIEGHSGYKPESDAIQIMTIHKSKGLEFPVVIIPSFKKDTFPKKYENPNPESGWKHGSPVYYTPDNCLRYPKFDEEIGPELSHQMEEERVIYVAMTRAQDTLILSSLVENVEEAKKDAIENDAFESLPKGPKRLENAINENLSGCKFIDVNNIEIDVLPRTCEEEDEDDYCIDLSFTALENYNSCPFRYKLANEIGFNVTEKQEIDEGIFVHKALEVINKKIINNQNKFIGNEEVIKTITELFEKSNEELHEEDPVEYQKQLDEIIENVIYYYDNYGKDIKILDSEYPFYLKDKHYALKGVVDLIYEVDGNLGIIDYKNTRLEAKYKDKFKKQLHLYVLALRDQNQEYEGKEISELKVYTIKSKKLLEFEIDEAYIDELEVELENVASSIHKKEFKSSKCDDCKYCQYKNICRQS</sequence>
<dbReference type="GO" id="GO:0043138">
    <property type="term" value="F:3'-5' DNA helicase activity"/>
    <property type="evidence" value="ECO:0007669"/>
    <property type="project" value="UniProtKB-EC"/>
</dbReference>
<organism evidence="17 18">
    <name type="scientific">Methanobrevibacter millerae</name>
    <dbReference type="NCBI Taxonomy" id="230361"/>
    <lineage>
        <taxon>Archaea</taxon>
        <taxon>Methanobacteriati</taxon>
        <taxon>Methanobacteriota</taxon>
        <taxon>Methanomada group</taxon>
        <taxon>Methanobacteria</taxon>
        <taxon>Methanobacteriales</taxon>
        <taxon>Methanobacteriaceae</taxon>
        <taxon>Methanobrevibacter</taxon>
    </lineage>
</organism>
<name>A0A8T3VEU4_9EURY</name>